<sequence>MATKSSKKKPHSRKKPDLPPPNPPSNDSGRDSTVDETILDYAIIIDRKKKSLVWKYFGQLMNNATNNRVDEGYNFCNICLQRAQTEFHSQLLNDVRLKPLQQIPRLVLIAGYETEFLLLHSTVSLTWGFNTFIHKFKNGTSTTNLSNHLSDIHKVTEKDKVTFADASKKLTEYFGSDANGSSSSATEADQNYLLSRRLAILCARSLISYSSVSSDSVAFTDFLKA</sequence>
<evidence type="ECO:0000313" key="3">
    <source>
        <dbReference type="Proteomes" id="UP001151699"/>
    </source>
</evidence>
<evidence type="ECO:0000256" key="1">
    <source>
        <dbReference type="SAM" id="MobiDB-lite"/>
    </source>
</evidence>
<dbReference type="EMBL" id="WJQU01000001">
    <property type="protein sequence ID" value="KAJ6647971.1"/>
    <property type="molecule type" value="Genomic_DNA"/>
</dbReference>
<comment type="caution">
    <text evidence="2">The sequence shown here is derived from an EMBL/GenBank/DDBJ whole genome shotgun (WGS) entry which is preliminary data.</text>
</comment>
<gene>
    <name evidence="2" type="ORF">Bhyg_03196</name>
</gene>
<keyword evidence="3" id="KW-1185">Reference proteome</keyword>
<accession>A0A9Q0NEF0</accession>
<evidence type="ECO:0000313" key="2">
    <source>
        <dbReference type="EMBL" id="KAJ6647971.1"/>
    </source>
</evidence>
<proteinExistence type="predicted"/>
<dbReference type="AlphaFoldDB" id="A0A9Q0NEF0"/>
<protein>
    <submittedName>
        <fullName evidence="2">Uncharacterized protein</fullName>
    </submittedName>
</protein>
<dbReference type="Proteomes" id="UP001151699">
    <property type="component" value="Chromosome A"/>
</dbReference>
<feature type="region of interest" description="Disordered" evidence="1">
    <location>
        <begin position="1"/>
        <end position="33"/>
    </location>
</feature>
<organism evidence="2 3">
    <name type="scientific">Pseudolycoriella hygida</name>
    <dbReference type="NCBI Taxonomy" id="35572"/>
    <lineage>
        <taxon>Eukaryota</taxon>
        <taxon>Metazoa</taxon>
        <taxon>Ecdysozoa</taxon>
        <taxon>Arthropoda</taxon>
        <taxon>Hexapoda</taxon>
        <taxon>Insecta</taxon>
        <taxon>Pterygota</taxon>
        <taxon>Neoptera</taxon>
        <taxon>Endopterygota</taxon>
        <taxon>Diptera</taxon>
        <taxon>Nematocera</taxon>
        <taxon>Sciaroidea</taxon>
        <taxon>Sciaridae</taxon>
        <taxon>Pseudolycoriella</taxon>
    </lineage>
</organism>
<reference evidence="2" key="1">
    <citation type="submission" date="2022-07" db="EMBL/GenBank/DDBJ databases">
        <authorList>
            <person name="Trinca V."/>
            <person name="Uliana J.V.C."/>
            <person name="Torres T.T."/>
            <person name="Ward R.J."/>
            <person name="Monesi N."/>
        </authorList>
    </citation>
    <scope>NUCLEOTIDE SEQUENCE</scope>
    <source>
        <strain evidence="2">HSMRA1968</strain>
        <tissue evidence="2">Whole embryos</tissue>
    </source>
</reference>
<dbReference type="OrthoDB" id="2438421at2759"/>
<feature type="compositionally biased region" description="Basic residues" evidence="1">
    <location>
        <begin position="1"/>
        <end position="14"/>
    </location>
</feature>
<name>A0A9Q0NEF0_9DIPT</name>